<feature type="compositionally biased region" description="Polar residues" evidence="1">
    <location>
        <begin position="1"/>
        <end position="29"/>
    </location>
</feature>
<comment type="caution">
    <text evidence="2">The sequence shown here is derived from an EMBL/GenBank/DDBJ whole genome shotgun (WGS) entry which is preliminary data.</text>
</comment>
<reference evidence="2 3" key="1">
    <citation type="submission" date="2024-01" db="EMBL/GenBank/DDBJ databases">
        <title>The genomes of 5 underutilized Papilionoideae crops provide insights into root nodulation and disease resistanc.</title>
        <authorList>
            <person name="Jiang F."/>
        </authorList>
    </citation>
    <scope>NUCLEOTIDE SEQUENCE [LARGE SCALE GENOMIC DNA]</scope>
    <source>
        <strain evidence="2">JINMINGXINNONG_FW02</strain>
        <tissue evidence="2">Leaves</tissue>
    </source>
</reference>
<protein>
    <submittedName>
        <fullName evidence="2">Uncharacterized protein</fullName>
    </submittedName>
</protein>
<dbReference type="AlphaFoldDB" id="A0AAN9NQM4"/>
<accession>A0AAN9NQM4</accession>
<sequence length="196" mass="22488">MSMSSPEKWRPTSTNWATAANPPSFTQRRLQSRPRHPTRRCSSRRPREAGGGEAGFRELVSTGRERDGLRDVTWRRPQPVALLPPLEIPGLQRVGKNQEEEGDCNEFNVPRPYLSEAWEVQEYDKCKLLRKMSFIKPHFFSLYKAPSFFLLACSIFAQRDLNISLPWQASGKMLVGPPDTLQENSMAGAKWGRVWR</sequence>
<keyword evidence="3" id="KW-1185">Reference proteome</keyword>
<evidence type="ECO:0000313" key="2">
    <source>
        <dbReference type="EMBL" id="KAK7377639.1"/>
    </source>
</evidence>
<name>A0AAN9NQM4_PHACN</name>
<evidence type="ECO:0000256" key="1">
    <source>
        <dbReference type="SAM" id="MobiDB-lite"/>
    </source>
</evidence>
<evidence type="ECO:0000313" key="3">
    <source>
        <dbReference type="Proteomes" id="UP001374584"/>
    </source>
</evidence>
<gene>
    <name evidence="2" type="ORF">VNO80_03068</name>
</gene>
<feature type="compositionally biased region" description="Basic residues" evidence="1">
    <location>
        <begin position="30"/>
        <end position="44"/>
    </location>
</feature>
<dbReference type="EMBL" id="JAYMYR010000002">
    <property type="protein sequence ID" value="KAK7377639.1"/>
    <property type="molecule type" value="Genomic_DNA"/>
</dbReference>
<organism evidence="2 3">
    <name type="scientific">Phaseolus coccineus</name>
    <name type="common">Scarlet runner bean</name>
    <name type="synonym">Phaseolus multiflorus</name>
    <dbReference type="NCBI Taxonomy" id="3886"/>
    <lineage>
        <taxon>Eukaryota</taxon>
        <taxon>Viridiplantae</taxon>
        <taxon>Streptophyta</taxon>
        <taxon>Embryophyta</taxon>
        <taxon>Tracheophyta</taxon>
        <taxon>Spermatophyta</taxon>
        <taxon>Magnoliopsida</taxon>
        <taxon>eudicotyledons</taxon>
        <taxon>Gunneridae</taxon>
        <taxon>Pentapetalae</taxon>
        <taxon>rosids</taxon>
        <taxon>fabids</taxon>
        <taxon>Fabales</taxon>
        <taxon>Fabaceae</taxon>
        <taxon>Papilionoideae</taxon>
        <taxon>50 kb inversion clade</taxon>
        <taxon>NPAAA clade</taxon>
        <taxon>indigoferoid/millettioid clade</taxon>
        <taxon>Phaseoleae</taxon>
        <taxon>Phaseolus</taxon>
    </lineage>
</organism>
<proteinExistence type="predicted"/>
<feature type="region of interest" description="Disordered" evidence="1">
    <location>
        <begin position="1"/>
        <end position="56"/>
    </location>
</feature>
<dbReference type="Proteomes" id="UP001374584">
    <property type="component" value="Unassembled WGS sequence"/>
</dbReference>